<dbReference type="Pfam" id="PF03466">
    <property type="entry name" value="LysR_substrate"/>
    <property type="match status" value="1"/>
</dbReference>
<dbReference type="CDD" id="cd05466">
    <property type="entry name" value="PBP2_LTTR_substrate"/>
    <property type="match status" value="1"/>
</dbReference>
<dbReference type="RefSeq" id="WP_377150334.1">
    <property type="nucleotide sequence ID" value="NZ_JBHSAF010000001.1"/>
</dbReference>
<dbReference type="SUPFAM" id="SSF53850">
    <property type="entry name" value="Periplasmic binding protein-like II"/>
    <property type="match status" value="1"/>
</dbReference>
<dbReference type="Gene3D" id="3.40.190.290">
    <property type="match status" value="1"/>
</dbReference>
<dbReference type="Pfam" id="PF00126">
    <property type="entry name" value="HTH_1"/>
    <property type="match status" value="1"/>
</dbReference>
<comment type="similarity">
    <text evidence="1">Belongs to the LysR transcriptional regulatory family.</text>
</comment>
<dbReference type="PROSITE" id="PS50931">
    <property type="entry name" value="HTH_LYSR"/>
    <property type="match status" value="1"/>
</dbReference>
<keyword evidence="3" id="KW-0238">DNA-binding</keyword>
<dbReference type="Proteomes" id="UP001595692">
    <property type="component" value="Unassembled WGS sequence"/>
</dbReference>
<evidence type="ECO:0000259" key="5">
    <source>
        <dbReference type="PROSITE" id="PS50931"/>
    </source>
</evidence>
<evidence type="ECO:0000256" key="4">
    <source>
        <dbReference type="ARBA" id="ARBA00023163"/>
    </source>
</evidence>
<dbReference type="InterPro" id="IPR036388">
    <property type="entry name" value="WH-like_DNA-bd_sf"/>
</dbReference>
<evidence type="ECO:0000256" key="2">
    <source>
        <dbReference type="ARBA" id="ARBA00023015"/>
    </source>
</evidence>
<name>A0ABV8CJN6_9GAMM</name>
<dbReference type="EMBL" id="JBHSAF010000001">
    <property type="protein sequence ID" value="MFC3912234.1"/>
    <property type="molecule type" value="Genomic_DNA"/>
</dbReference>
<dbReference type="SUPFAM" id="SSF46785">
    <property type="entry name" value="Winged helix' DNA-binding domain"/>
    <property type="match status" value="1"/>
</dbReference>
<dbReference type="Gene3D" id="1.10.10.10">
    <property type="entry name" value="Winged helix-like DNA-binding domain superfamily/Winged helix DNA-binding domain"/>
    <property type="match status" value="1"/>
</dbReference>
<reference evidence="7" key="1">
    <citation type="journal article" date="2019" name="Int. J. Syst. Evol. Microbiol.">
        <title>The Global Catalogue of Microorganisms (GCM) 10K type strain sequencing project: providing services to taxonomists for standard genome sequencing and annotation.</title>
        <authorList>
            <consortium name="The Broad Institute Genomics Platform"/>
            <consortium name="The Broad Institute Genome Sequencing Center for Infectious Disease"/>
            <person name="Wu L."/>
            <person name="Ma J."/>
        </authorList>
    </citation>
    <scope>NUCLEOTIDE SEQUENCE [LARGE SCALE GENOMIC DNA]</scope>
    <source>
        <strain evidence="7">CCUG 54939</strain>
    </source>
</reference>
<dbReference type="InterPro" id="IPR005119">
    <property type="entry name" value="LysR_subst-bd"/>
</dbReference>
<organism evidence="6 7">
    <name type="scientific">Pseudaeromonas sharmana</name>
    <dbReference type="NCBI Taxonomy" id="328412"/>
    <lineage>
        <taxon>Bacteria</taxon>
        <taxon>Pseudomonadati</taxon>
        <taxon>Pseudomonadota</taxon>
        <taxon>Gammaproteobacteria</taxon>
        <taxon>Aeromonadales</taxon>
        <taxon>Aeromonadaceae</taxon>
        <taxon>Pseudaeromonas</taxon>
    </lineage>
</organism>
<dbReference type="PANTHER" id="PTHR30126">
    <property type="entry name" value="HTH-TYPE TRANSCRIPTIONAL REGULATOR"/>
    <property type="match status" value="1"/>
</dbReference>
<dbReference type="PANTHER" id="PTHR30126:SF91">
    <property type="entry name" value="LYSR FAMILY TRANSCRIPTIONAL REGULATOR"/>
    <property type="match status" value="1"/>
</dbReference>
<evidence type="ECO:0000256" key="1">
    <source>
        <dbReference type="ARBA" id="ARBA00009437"/>
    </source>
</evidence>
<keyword evidence="7" id="KW-1185">Reference proteome</keyword>
<evidence type="ECO:0000313" key="7">
    <source>
        <dbReference type="Proteomes" id="UP001595692"/>
    </source>
</evidence>
<keyword evidence="2" id="KW-0805">Transcription regulation</keyword>
<keyword evidence="4" id="KW-0804">Transcription</keyword>
<gene>
    <name evidence="6" type="ORF">ACFOSS_01990</name>
</gene>
<comment type="caution">
    <text evidence="6">The sequence shown here is derived from an EMBL/GenBank/DDBJ whole genome shotgun (WGS) entry which is preliminary data.</text>
</comment>
<evidence type="ECO:0000256" key="3">
    <source>
        <dbReference type="ARBA" id="ARBA00023125"/>
    </source>
</evidence>
<feature type="domain" description="HTH lysR-type" evidence="5">
    <location>
        <begin position="3"/>
        <end position="60"/>
    </location>
</feature>
<protein>
    <submittedName>
        <fullName evidence="6">LysR family transcriptional regulator</fullName>
    </submittedName>
</protein>
<dbReference type="InterPro" id="IPR000847">
    <property type="entry name" value="LysR_HTH_N"/>
</dbReference>
<accession>A0ABV8CJN6</accession>
<sequence length="304" mass="33224">MKLSLEALHLLVTVVDTGSFSAAARQLGRAQSAVSTAIAHLEIDLGLTLFDRRGRLPRLTVAGERILAEARLLLTQQSNLLALAAELADGFEARLTLAIDDDALLPWFSPVLVQFAQVCPHLELELLFPMMEDLSDMLLTGRAQLGIGYQGLTTPQALSRFGLGLVEMPIVVAPHHPLAQKWQPTRADLQAERQLMATGRQAGGERERFRLSSDIWWAEGDLAVLELVKQGLGWGAVPLFLLAEPLARGEVICLPEQALPPSSALPIELLWHSARPLGPAGAWLQAALQQHRLQEQNPNKNLNL</sequence>
<dbReference type="InterPro" id="IPR036390">
    <property type="entry name" value="WH_DNA-bd_sf"/>
</dbReference>
<dbReference type="PRINTS" id="PR00039">
    <property type="entry name" value="HTHLYSR"/>
</dbReference>
<proteinExistence type="inferred from homology"/>
<evidence type="ECO:0000313" key="6">
    <source>
        <dbReference type="EMBL" id="MFC3912234.1"/>
    </source>
</evidence>